<name>A0ABX9G2K9_9ENTR</name>
<dbReference type="Pfam" id="PF18883">
    <property type="entry name" value="AC_1"/>
    <property type="match status" value="1"/>
</dbReference>
<dbReference type="PROSITE" id="PS51208">
    <property type="entry name" value="AUTOTRANSPORTER"/>
    <property type="match status" value="1"/>
</dbReference>
<dbReference type="NCBIfam" id="NF011422">
    <property type="entry name" value="PRK14849.1"/>
    <property type="match status" value="1"/>
</dbReference>
<dbReference type="SUPFAM" id="SSF103515">
    <property type="entry name" value="Autotransporter"/>
    <property type="match status" value="1"/>
</dbReference>
<dbReference type="PANTHER" id="PTHR35037">
    <property type="entry name" value="C-TERMINAL REGION OF AIDA-LIKE PROTEIN"/>
    <property type="match status" value="1"/>
</dbReference>
<keyword evidence="1" id="KW-0843">Virulence</keyword>
<accession>A0ABX9G2K9</accession>
<dbReference type="InterPro" id="IPR006315">
    <property type="entry name" value="OM_autotransptr_brl_dom"/>
</dbReference>
<dbReference type="SMART" id="SM00869">
    <property type="entry name" value="Autotransporter"/>
    <property type="match status" value="1"/>
</dbReference>
<protein>
    <submittedName>
        <fullName evidence="3">Autotransporter family porin</fullName>
    </submittedName>
</protein>
<comment type="caution">
    <text evidence="3">The sequence shown here is derived from an EMBL/GenBank/DDBJ whole genome shotgun (WGS) entry which is preliminary data.</text>
</comment>
<keyword evidence="4" id="KW-1185">Reference proteome</keyword>
<dbReference type="Proteomes" id="UP000253201">
    <property type="component" value="Unassembled WGS sequence"/>
</dbReference>
<dbReference type="SUPFAM" id="SSF51126">
    <property type="entry name" value="Pectin lyase-like"/>
    <property type="match status" value="1"/>
</dbReference>
<dbReference type="Pfam" id="PF13018">
    <property type="entry name" value="ESPR"/>
    <property type="match status" value="1"/>
</dbReference>
<dbReference type="InterPro" id="IPR012332">
    <property type="entry name" value="Autotransporter_pectin_lyase_C"/>
</dbReference>
<dbReference type="CDD" id="cd01344">
    <property type="entry name" value="PL2_Passenger_AT"/>
    <property type="match status" value="1"/>
</dbReference>
<sequence>MNRIYRVIWNSTLQVFQVCSELTRRVSKTSTVDRCNPPAVINKISTLALSVLLALAGTTSAVPLEIDNGQSVTIDTAVGYDVYQVGWNSVGELNILTGGNASLNTITTSVVGANVGSQGTVNVMGGIWRLYDPENTGRPLNVGQSGVGTLNITQKGHVDGGYLRLGSQATGVGAVNVEGEDSVLTTELFEIGSYGAGSLNITDNGYVSSSIVAIVGYEGGSHGQVFVEKGGNWQIQNEDATIEFQIGNRGTGEATIRDGGQITAEDTFIGGNPSGVGTLNVQDPDSVITVRRLYNGYYGNGTVNISNSGLLNNKYFSLLGVQDDSHGVVNVTDNGHWNFLGTGESFRYIYVGDAGDGELNVASEGKVDSGIITAGMKQTGKGMITVKDKNSVMTSLGTNIGYDGQGEMNISNEGLVVSNGGSSIGYGESGTGDVNITTGGLWQVNNNVFTIIGSEGIGNLNISDGGKFISKNITTLGDKASGVGTLNLTDDISTFDTVGLNVGNSGNGIVNIRSGATLNSPGYGFIGGNTSGKGIVNVSTGSLWNLTAPNSNAQLLQVGVFGTGELNITSGGVVQARDTQVALNDRSQGSVRVEGQDSLLETFNMNVGTTGQGTLTLANNGILSVLGGEVYLGVFEPAVGTLNIGAAHGEAAADAGFIANATKVEFGLGEGVFVFNHTNNSDTGYQVDMLITGDDKDGKVMHDAGHTVFTAGNTYSGKTLVNGGLLTLTSHTTDGVTGMGASEVTIATPGTLEILAATNSTGDYTLTNALKGEGLMRVQLSSSDNMFGFTHSTGTEFAGVTQLKESTFALEGDNTAALTHALLQSDSKNITSVKAGEQSIGGLAMNGGTLIFTTEMPAATLAEGYISADTLVAGAGEYRWKDRTYQVNGTGDVLIDVPNPWNDPMANNPLTTLNLLEQDDSRVGVQLVKAQTIIGSGGSLTLRDLQGAEVAADKTLRIAQNGTVVADGEYGFRLTTAPGDGLYVNYGLRALNIYGGQVLTLAEHGGAYGAMADMSAKIGGEGDLAINTVRQVSLSNGQNDYQGATLVQMGTLRTDADGALGNTRELNISNAAIVDLNGSAQTVGTFTGQMGSTVLFKDGSLTVSNGGMSQGELAGGGNLNVTGGMLAIEGVNARYSASTRMSPDAEVSLDNAQGLGSGNIANDGLLTLKNVTGELRNSMSGKGVVSATAETDVELGGDNSRFAGQLNIDAGSALSVNEQKNLGDASVIDNGLLTVATERGWVMTHSITGSGDMTKLGTGILTLNNESAAYQGITDIVSGEIAFGNDAAVNMASQHITIHNSGVMSGNVTTAGHVNIMPGGTLRVAKTTVGGNLDNGGTVQMNNEGGKPGNVLTVNGNYSGNNGLMTFNTTLGGDNSPTDKMRVKGDTQGSTRVRVDNIGGVGAQTVNGIELVEVGGNSAGNFALTTGTVEAGAYVYTLAKGKGDEAKNWYLTSKWDGVTPPDTPDPIDNPPVVDPEGPSVYRPEAGSYISNIAAANSLFSHRLHDRLGEPQYTDSLRSQGAATSMWMRHVGGHERSSAGDGQLKTQANRYVLQLGGELAQWSSNAQDRWHLGVMAGYANQHSNTQSHRVGYKSDGRISGYSAGLYATWYQNAADKTGAYVDSWALYNWFDNSVSSDNRSDDDYDSRGLTASVEGGYTFEAGKFSGSEGTRNTWYVQPQAQITWMGVKDSDHTRKDGTRIETEGDGNLQTRLGVKTYLNSHHQRDDGKQREFQPYIEANWIHNSKAYSVKMDGQTVSRDGARNLGEVRTGVEAKMNNSLSLWGNVGVQIGDKGYSDTQGMLGVKYSW</sequence>
<evidence type="ECO:0000313" key="3">
    <source>
        <dbReference type="EMBL" id="RBP14738.1"/>
    </source>
</evidence>
<dbReference type="InterPro" id="IPR036709">
    <property type="entry name" value="Autotransporte_beta_dom_sf"/>
</dbReference>
<dbReference type="InterPro" id="IPR024973">
    <property type="entry name" value="ESPR"/>
</dbReference>
<dbReference type="Pfam" id="PF03797">
    <property type="entry name" value="Autotransporter"/>
    <property type="match status" value="1"/>
</dbReference>
<dbReference type="NCBIfam" id="TIGR04393">
    <property type="entry name" value="rpt_T5SS_PEPC"/>
    <property type="match status" value="6"/>
</dbReference>
<evidence type="ECO:0000259" key="2">
    <source>
        <dbReference type="PROSITE" id="PS51208"/>
    </source>
</evidence>
<evidence type="ECO:0000256" key="1">
    <source>
        <dbReference type="ARBA" id="ARBA00023026"/>
    </source>
</evidence>
<evidence type="ECO:0000313" key="4">
    <source>
        <dbReference type="Proteomes" id="UP000253201"/>
    </source>
</evidence>
<dbReference type="RefSeq" id="WP_113856889.1">
    <property type="nucleotide sequence ID" value="NZ_QNRL01000001.1"/>
</dbReference>
<proteinExistence type="predicted"/>
<dbReference type="Gene3D" id="2.40.128.130">
    <property type="entry name" value="Autotransporter beta-domain"/>
    <property type="match status" value="1"/>
</dbReference>
<dbReference type="NCBIfam" id="TIGR01414">
    <property type="entry name" value="autotrans_barl"/>
    <property type="match status" value="1"/>
</dbReference>
<feature type="domain" description="Autotransporter" evidence="2">
    <location>
        <begin position="1518"/>
        <end position="1806"/>
    </location>
</feature>
<reference evidence="3 4" key="1">
    <citation type="submission" date="2018-06" db="EMBL/GenBank/DDBJ databases">
        <title>Genomic Encyclopedia of Type Strains, Phase IV (KMG-IV): sequencing the most valuable type-strain genomes for metagenomic binning, comparative biology and taxonomic classification.</title>
        <authorList>
            <person name="Goeker M."/>
        </authorList>
    </citation>
    <scope>NUCLEOTIDE SEQUENCE [LARGE SCALE GENOMIC DNA]</scope>
    <source>
        <strain evidence="3 4">DSM 27453</strain>
    </source>
</reference>
<dbReference type="PANTHER" id="PTHR35037:SF3">
    <property type="entry name" value="C-TERMINAL REGION OF AIDA-LIKE PROTEIN"/>
    <property type="match status" value="1"/>
</dbReference>
<dbReference type="InterPro" id="IPR043990">
    <property type="entry name" value="AC_1"/>
</dbReference>
<dbReference type="InterPro" id="IPR011050">
    <property type="entry name" value="Pectin_lyase_fold/virulence"/>
</dbReference>
<organism evidence="3 4">
    <name type="scientific">Pseudocitrobacter faecalis</name>
    <dbReference type="NCBI Taxonomy" id="1398493"/>
    <lineage>
        <taxon>Bacteria</taxon>
        <taxon>Pseudomonadati</taxon>
        <taxon>Pseudomonadota</taxon>
        <taxon>Gammaproteobacteria</taxon>
        <taxon>Enterobacterales</taxon>
        <taxon>Enterobacteriaceae</taxon>
        <taxon>Pseudocitrobacter</taxon>
    </lineage>
</organism>
<dbReference type="EMBL" id="QNRL01000001">
    <property type="protein sequence ID" value="RBP14738.1"/>
    <property type="molecule type" value="Genomic_DNA"/>
</dbReference>
<gene>
    <name evidence="3" type="ORF">DFQ50_101209</name>
</gene>
<dbReference type="InterPro" id="IPR051551">
    <property type="entry name" value="Autotransporter_adhesion"/>
</dbReference>
<dbReference type="Gene3D" id="2.160.20.20">
    <property type="match status" value="1"/>
</dbReference>
<dbReference type="InterPro" id="IPR030895">
    <property type="entry name" value="T5SS_PEPC_rpt"/>
</dbReference>
<dbReference type="InterPro" id="IPR005546">
    <property type="entry name" value="Autotransporte_beta"/>
</dbReference>